<evidence type="ECO:0000256" key="1">
    <source>
        <dbReference type="SAM" id="SignalP"/>
    </source>
</evidence>
<feature type="chain" id="PRO_5010405299" evidence="1">
    <location>
        <begin position="22"/>
        <end position="195"/>
    </location>
</feature>
<sequence length="195" mass="21727">MKTADPFAWFLFQVTLSVTLALKTCSRTDACRIVEKHNMAEETDDDSFVASGSGLSNGDGFQSSLEMQELRGSEKATVTIASEPFCDCPPDMPPCSYGNETGNGSITVRLDAKVNLVLCQPSDSLVPCRDFRRPVVRLFKDLGVRLDGDGTFTERFTQARIWCLCTLGEYKKSKLTEVWMYGMQHVATYTCSRLF</sequence>
<dbReference type="EMBL" id="KL367616">
    <property type="protein sequence ID" value="KFD61660.1"/>
    <property type="molecule type" value="Genomic_DNA"/>
</dbReference>
<dbReference type="Proteomes" id="UP000030758">
    <property type="component" value="Unassembled WGS sequence"/>
</dbReference>
<evidence type="ECO:0000313" key="3">
    <source>
        <dbReference type="EMBL" id="KFD61660.1"/>
    </source>
</evidence>
<organism evidence="3">
    <name type="scientific">Trichuris suis</name>
    <name type="common">pig whipworm</name>
    <dbReference type="NCBI Taxonomy" id="68888"/>
    <lineage>
        <taxon>Eukaryota</taxon>
        <taxon>Metazoa</taxon>
        <taxon>Ecdysozoa</taxon>
        <taxon>Nematoda</taxon>
        <taxon>Enoplea</taxon>
        <taxon>Dorylaimia</taxon>
        <taxon>Trichinellida</taxon>
        <taxon>Trichuridae</taxon>
        <taxon>Trichuris</taxon>
    </lineage>
</organism>
<proteinExistence type="predicted"/>
<dbReference type="Proteomes" id="UP000030764">
    <property type="component" value="Unassembled WGS sequence"/>
</dbReference>
<feature type="signal peptide" evidence="1">
    <location>
        <begin position="1"/>
        <end position="21"/>
    </location>
</feature>
<keyword evidence="1" id="KW-0732">Signal</keyword>
<evidence type="ECO:0000313" key="4">
    <source>
        <dbReference type="Proteomes" id="UP000030764"/>
    </source>
</evidence>
<dbReference type="OrthoDB" id="3626597at2759"/>
<accession>A0A085MWR4</accession>
<evidence type="ECO:0000313" key="2">
    <source>
        <dbReference type="EMBL" id="KFD47698.1"/>
    </source>
</evidence>
<gene>
    <name evidence="2" type="ORF">M513_11431</name>
    <name evidence="3" type="ORF">M514_11431</name>
</gene>
<dbReference type="AlphaFoldDB" id="A0A085MWR4"/>
<keyword evidence="4" id="KW-1185">Reference proteome</keyword>
<protein>
    <submittedName>
        <fullName evidence="3">Uncharacterized protein</fullName>
    </submittedName>
</protein>
<dbReference type="EMBL" id="KL363317">
    <property type="protein sequence ID" value="KFD47698.1"/>
    <property type="molecule type" value="Genomic_DNA"/>
</dbReference>
<reference evidence="3 4" key="1">
    <citation type="journal article" date="2014" name="Nat. Genet.">
        <title>Genome and transcriptome of the porcine whipworm Trichuris suis.</title>
        <authorList>
            <person name="Jex A.R."/>
            <person name="Nejsum P."/>
            <person name="Schwarz E.M."/>
            <person name="Hu L."/>
            <person name="Young N.D."/>
            <person name="Hall R.S."/>
            <person name="Korhonen P.K."/>
            <person name="Liao S."/>
            <person name="Thamsborg S."/>
            <person name="Xia J."/>
            <person name="Xu P."/>
            <person name="Wang S."/>
            <person name="Scheerlinck J.P."/>
            <person name="Hofmann A."/>
            <person name="Sternberg P.W."/>
            <person name="Wang J."/>
            <person name="Gasser R.B."/>
        </authorList>
    </citation>
    <scope>NUCLEOTIDE SEQUENCE [LARGE SCALE GENOMIC DNA]</scope>
    <source>
        <strain evidence="3">DCEP-RM93F</strain>
        <strain evidence="2">DCEP-RM93M</strain>
    </source>
</reference>
<name>A0A085MWR4_9BILA</name>